<dbReference type="UniPathway" id="UPA00070">
    <property type="reaction ID" value="UER00119"/>
</dbReference>
<dbReference type="Pfam" id="PF00156">
    <property type="entry name" value="Pribosyltran"/>
    <property type="match status" value="1"/>
</dbReference>
<gene>
    <name evidence="6" type="primary">pyrE</name>
    <name evidence="8" type="ORF">A3F19_01905</name>
</gene>
<keyword evidence="4 6" id="KW-0808">Transferase</keyword>
<dbReference type="GO" id="GO:0004588">
    <property type="term" value="F:orotate phosphoribosyltransferase activity"/>
    <property type="evidence" value="ECO:0007669"/>
    <property type="project" value="UniProtKB-UniRule"/>
</dbReference>
<feature type="binding site" evidence="6">
    <location>
        <position position="153"/>
    </location>
    <ligand>
        <name>orotate</name>
        <dbReference type="ChEBI" id="CHEBI:30839"/>
    </ligand>
</feature>
<dbReference type="InterPro" id="IPR029057">
    <property type="entry name" value="PRTase-like"/>
</dbReference>
<evidence type="ECO:0000256" key="3">
    <source>
        <dbReference type="ARBA" id="ARBA00022676"/>
    </source>
</evidence>
<comment type="pathway">
    <text evidence="1 6">Pyrimidine metabolism; UMP biosynthesis via de novo pathway; UMP from orotate: step 1/2.</text>
</comment>
<dbReference type="EC" id="2.4.2.10" evidence="2 6"/>
<evidence type="ECO:0000259" key="7">
    <source>
        <dbReference type="Pfam" id="PF00156"/>
    </source>
</evidence>
<dbReference type="InterPro" id="IPR023031">
    <property type="entry name" value="OPRT"/>
</dbReference>
<dbReference type="CDD" id="cd06223">
    <property type="entry name" value="PRTases_typeI"/>
    <property type="match status" value="1"/>
</dbReference>
<feature type="binding site" description="in other chain" evidence="6">
    <location>
        <begin position="121"/>
        <end position="129"/>
    </location>
    <ligand>
        <name>5-phospho-alpha-D-ribose 1-diphosphate</name>
        <dbReference type="ChEBI" id="CHEBI:58017"/>
        <note>ligand shared between dimeric partners</note>
    </ligand>
</feature>
<comment type="catalytic activity">
    <reaction evidence="6">
        <text>orotidine 5'-phosphate + diphosphate = orotate + 5-phospho-alpha-D-ribose 1-diphosphate</text>
        <dbReference type="Rhea" id="RHEA:10380"/>
        <dbReference type="ChEBI" id="CHEBI:30839"/>
        <dbReference type="ChEBI" id="CHEBI:33019"/>
        <dbReference type="ChEBI" id="CHEBI:57538"/>
        <dbReference type="ChEBI" id="CHEBI:58017"/>
        <dbReference type="EC" id="2.4.2.10"/>
    </reaction>
</comment>
<feature type="binding site" evidence="6">
    <location>
        <position position="99"/>
    </location>
    <ligand>
        <name>5-phospho-alpha-D-ribose 1-diphosphate</name>
        <dbReference type="ChEBI" id="CHEBI:58017"/>
        <note>ligand shared between dimeric partners</note>
    </ligand>
</feature>
<dbReference type="PANTHER" id="PTHR19278">
    <property type="entry name" value="OROTATE PHOSPHORIBOSYLTRANSFERASE"/>
    <property type="match status" value="1"/>
</dbReference>
<dbReference type="Proteomes" id="UP000177052">
    <property type="component" value="Unassembled WGS sequence"/>
</dbReference>
<sequence length="207" mass="22882">MRDIISILKSVGAIVTHSHFVGTSGRHMPGYIKKDKLTMHTKTTSEVGKLFANKFKNKNIEAVVAPAVGGIPLSQWTAYHLSQITKKDVLSLYTEKDEKSNQIFKRGYDLVVKNKRVLIIEDATTTGGSVKKVVSSVKKAGGKIVTVCVMINRDPKLVNSKSVGAPFSSLGIFKVPSYKEKDCPLCKKHIPIDTETGWGKKYLEYKI</sequence>
<dbReference type="EMBL" id="MFUJ01000021">
    <property type="protein sequence ID" value="OGI79203.1"/>
    <property type="molecule type" value="Genomic_DNA"/>
</dbReference>
<dbReference type="GO" id="GO:0019856">
    <property type="term" value="P:pyrimidine nucleobase biosynthetic process"/>
    <property type="evidence" value="ECO:0007669"/>
    <property type="project" value="TreeGrafter"/>
</dbReference>
<dbReference type="GO" id="GO:0000287">
    <property type="term" value="F:magnesium ion binding"/>
    <property type="evidence" value="ECO:0007669"/>
    <property type="project" value="UniProtKB-UniRule"/>
</dbReference>
<organism evidence="8 9">
    <name type="scientific">Candidatus Nomurabacteria bacterium RIFCSPHIGHO2_12_FULL_37_29</name>
    <dbReference type="NCBI Taxonomy" id="1801759"/>
    <lineage>
        <taxon>Bacteria</taxon>
        <taxon>Candidatus Nomuraibacteriota</taxon>
    </lineage>
</organism>
<evidence type="ECO:0000313" key="9">
    <source>
        <dbReference type="Proteomes" id="UP000177052"/>
    </source>
</evidence>
<feature type="domain" description="Phosphoribosyltransferase" evidence="7">
    <location>
        <begin position="39"/>
        <end position="154"/>
    </location>
</feature>
<feature type="binding site" description="in other chain" evidence="6">
    <location>
        <position position="96"/>
    </location>
    <ligand>
        <name>5-phospho-alpha-D-ribose 1-diphosphate</name>
        <dbReference type="ChEBI" id="CHEBI:58017"/>
        <note>ligand shared between dimeric partners</note>
    </ligand>
</feature>
<dbReference type="GO" id="GO:0044205">
    <property type="term" value="P:'de novo' UMP biosynthetic process"/>
    <property type="evidence" value="ECO:0007669"/>
    <property type="project" value="UniProtKB-UniRule"/>
</dbReference>
<dbReference type="PANTHER" id="PTHR19278:SF9">
    <property type="entry name" value="URIDINE 5'-MONOPHOSPHATE SYNTHASE"/>
    <property type="match status" value="1"/>
</dbReference>
<keyword evidence="5 6" id="KW-0665">Pyrimidine biosynthesis</keyword>
<comment type="subunit">
    <text evidence="6">Homodimer.</text>
</comment>
<keyword evidence="6" id="KW-0460">Magnesium</keyword>
<evidence type="ECO:0000256" key="1">
    <source>
        <dbReference type="ARBA" id="ARBA00004889"/>
    </source>
</evidence>
<name>A0A1F6WBB5_9BACT</name>
<dbReference type="HAMAP" id="MF_01208">
    <property type="entry name" value="PyrE"/>
    <property type="match status" value="1"/>
</dbReference>
<feature type="binding site" evidence="6">
    <location>
        <position position="125"/>
    </location>
    <ligand>
        <name>orotate</name>
        <dbReference type="ChEBI" id="CHEBI:30839"/>
    </ligand>
</feature>
<evidence type="ECO:0000256" key="6">
    <source>
        <dbReference type="HAMAP-Rule" id="MF_01208"/>
    </source>
</evidence>
<comment type="caution">
    <text evidence="8">The sequence shown here is derived from an EMBL/GenBank/DDBJ whole genome shotgun (WGS) entry which is preliminary data.</text>
</comment>
<comment type="similarity">
    <text evidence="6">Belongs to the purine/pyrimidine phosphoribosyltransferase family. PyrE subfamily.</text>
</comment>
<proteinExistence type="inferred from homology"/>
<keyword evidence="3 6" id="KW-0328">Glycosyltransferase</keyword>
<comment type="caution">
    <text evidence="6">Lacks conserved residue(s) required for the propagation of feature annotation.</text>
</comment>
<dbReference type="InterPro" id="IPR000836">
    <property type="entry name" value="PRTase_dom"/>
</dbReference>
<comment type="cofactor">
    <cofactor evidence="6">
        <name>Mg(2+)</name>
        <dbReference type="ChEBI" id="CHEBI:18420"/>
    </cofactor>
</comment>
<accession>A0A1F6WBB5</accession>
<comment type="function">
    <text evidence="6">Catalyzes the transfer of a ribosyl phosphate group from 5-phosphoribose 1-diphosphate to orotate, leading to the formation of orotidine monophosphate (OMP).</text>
</comment>
<dbReference type="SUPFAM" id="SSF53271">
    <property type="entry name" value="PRTase-like"/>
    <property type="match status" value="1"/>
</dbReference>
<evidence type="ECO:0000256" key="5">
    <source>
        <dbReference type="ARBA" id="ARBA00022975"/>
    </source>
</evidence>
<reference evidence="8 9" key="1">
    <citation type="journal article" date="2016" name="Nat. Commun.">
        <title>Thousands of microbial genomes shed light on interconnected biogeochemical processes in an aquifer system.</title>
        <authorList>
            <person name="Anantharaman K."/>
            <person name="Brown C.T."/>
            <person name="Hug L.A."/>
            <person name="Sharon I."/>
            <person name="Castelle C.J."/>
            <person name="Probst A.J."/>
            <person name="Thomas B.C."/>
            <person name="Singh A."/>
            <person name="Wilkins M.J."/>
            <person name="Karaoz U."/>
            <person name="Brodie E.L."/>
            <person name="Williams K.H."/>
            <person name="Hubbard S.S."/>
            <person name="Banfield J.F."/>
        </authorList>
    </citation>
    <scope>NUCLEOTIDE SEQUENCE [LARGE SCALE GENOMIC DNA]</scope>
</reference>
<dbReference type="Gene3D" id="3.40.50.2020">
    <property type="match status" value="1"/>
</dbReference>
<evidence type="ECO:0000256" key="4">
    <source>
        <dbReference type="ARBA" id="ARBA00022679"/>
    </source>
</evidence>
<evidence type="ECO:0000313" key="8">
    <source>
        <dbReference type="EMBL" id="OGI79203.1"/>
    </source>
</evidence>
<dbReference type="AlphaFoldDB" id="A0A1F6WBB5"/>
<protein>
    <recommendedName>
        <fullName evidence="2 6">Orotate phosphoribosyltransferase</fullName>
        <shortName evidence="6">OPRT</shortName>
        <shortName evidence="6">OPRTase</shortName>
        <ecNumber evidence="2 6">2.4.2.10</ecNumber>
    </recommendedName>
</protein>
<evidence type="ECO:0000256" key="2">
    <source>
        <dbReference type="ARBA" id="ARBA00011971"/>
    </source>
</evidence>